<accession>A0A7Z0RV27</accession>
<sequence length="167" mass="18280">MKPTSEPADAARIPVLKGLILVTVLALAALSWYAFSHWLRDDANVTWYSPAPGCDLHNAPCSATLGDKGQLSFAVDVDARIEALKILPLNVTVEGVEANTVKVDFIGRDMDMGLHRFTLDATSEGRFYGQGQVSICTQAVMPWRARVIVDTPDGRIGSWFDFDVIRS</sequence>
<gene>
    <name evidence="2" type="ORF">HZS81_10390</name>
</gene>
<dbReference type="AlphaFoldDB" id="A0A7Z0RV27"/>
<proteinExistence type="predicted"/>
<evidence type="ECO:0000256" key="1">
    <source>
        <dbReference type="SAM" id="Phobius"/>
    </source>
</evidence>
<dbReference type="EMBL" id="JACCDF010000008">
    <property type="protein sequence ID" value="NYS61162.1"/>
    <property type="molecule type" value="Genomic_DNA"/>
</dbReference>
<dbReference type="Proteomes" id="UP000586119">
    <property type="component" value="Unassembled WGS sequence"/>
</dbReference>
<evidence type="ECO:0000313" key="2">
    <source>
        <dbReference type="EMBL" id="NYS61162.1"/>
    </source>
</evidence>
<keyword evidence="1" id="KW-0812">Transmembrane</keyword>
<feature type="transmembrane region" description="Helical" evidence="1">
    <location>
        <begin position="15"/>
        <end position="35"/>
    </location>
</feature>
<organism evidence="2 3">
    <name type="scientific">Vreelandella salicampi</name>
    <dbReference type="NCBI Taxonomy" id="1449798"/>
    <lineage>
        <taxon>Bacteria</taxon>
        <taxon>Pseudomonadati</taxon>
        <taxon>Pseudomonadota</taxon>
        <taxon>Gammaproteobacteria</taxon>
        <taxon>Oceanospirillales</taxon>
        <taxon>Halomonadaceae</taxon>
        <taxon>Vreelandella</taxon>
    </lineage>
</organism>
<evidence type="ECO:0000313" key="3">
    <source>
        <dbReference type="Proteomes" id="UP000586119"/>
    </source>
</evidence>
<dbReference type="RefSeq" id="WP_179930491.1">
    <property type="nucleotide sequence ID" value="NZ_JACCDF010000008.1"/>
</dbReference>
<comment type="caution">
    <text evidence="2">The sequence shown here is derived from an EMBL/GenBank/DDBJ whole genome shotgun (WGS) entry which is preliminary data.</text>
</comment>
<reference evidence="2 3" key="1">
    <citation type="journal article" date="2015" name="Int. J. Syst. Evol. Microbiol.">
        <title>Halomonas salicampi sp. nov., a halotolerant and alkalitolerant bacterium isolated from a saltern soil.</title>
        <authorList>
            <person name="Lee J.C."/>
            <person name="Kim Y.S."/>
            <person name="Yun B.S."/>
            <person name="Whang K.S."/>
        </authorList>
    </citation>
    <scope>NUCLEOTIDE SEQUENCE [LARGE SCALE GENOMIC DNA]</scope>
    <source>
        <strain evidence="2 3">BH103</strain>
    </source>
</reference>
<keyword evidence="3" id="KW-1185">Reference proteome</keyword>
<keyword evidence="1" id="KW-1133">Transmembrane helix</keyword>
<name>A0A7Z0RV27_9GAMM</name>
<protein>
    <submittedName>
        <fullName evidence="2">Uncharacterized protein</fullName>
    </submittedName>
</protein>
<keyword evidence="1" id="KW-0472">Membrane</keyword>